<protein>
    <recommendedName>
        <fullName evidence="2">MEMO1 family protein DGMP_17240</fullName>
    </recommendedName>
</protein>
<proteinExistence type="inferred from homology"/>
<keyword evidence="4" id="KW-1185">Reference proteome</keyword>
<evidence type="ECO:0000313" key="3">
    <source>
        <dbReference type="EMBL" id="BCL61031.1"/>
    </source>
</evidence>
<reference evidence="3" key="1">
    <citation type="submission" date="2020-09" db="EMBL/GenBank/DDBJ databases">
        <title>Desulfogranum mesoprofundum gen. nov., sp. nov., a novel mesophilic, sulfate-reducing chemolithoautotroph isolated from a deep-sea hydrothermal vent chimney in the Suiyo Seamount.</title>
        <authorList>
            <person name="Hashimoto Y."/>
            <person name="Nakagawa S."/>
        </authorList>
    </citation>
    <scope>NUCLEOTIDE SEQUENCE</scope>
    <source>
        <strain evidence="3">KT2</strain>
    </source>
</reference>
<evidence type="ECO:0000313" key="4">
    <source>
        <dbReference type="Proteomes" id="UP000826725"/>
    </source>
</evidence>
<dbReference type="AlphaFoldDB" id="A0A8D5FTC4"/>
<dbReference type="HAMAP" id="MF_00055">
    <property type="entry name" value="MEMO1"/>
    <property type="match status" value="1"/>
</dbReference>
<sequence length="285" mass="31207">MFKFREYGKIIDGSYQGDLMRKPAVADRFYPGSPDELKKTISNLLKGAERNRKKAFAAVSPHAGYIYSGELAAETLGSIVIPETAIMIGPNHRGAGAPAALSTCPWELPSGVVPINEKLAQDILHYSSNITCDERAHKLEHSIEVQIPFLQYQQKDLSIVPLIVSHISYPLCIEIAEALVDAIKAFKKEVLIVASTDMSHYEPRHIATEKDAQALQHIKNINPEKLYFTVFDHKISMCGVIPVTITLIAAKMMGASTCELIGYTDSGYASGDIEQVVGYAGLTIS</sequence>
<accession>A0A8D5FTC4</accession>
<gene>
    <name evidence="3" type="ORF">DGMP_17240</name>
</gene>
<dbReference type="PANTHER" id="PTHR11060">
    <property type="entry name" value="PROTEIN MEMO1"/>
    <property type="match status" value="1"/>
</dbReference>
<dbReference type="PANTHER" id="PTHR11060:SF0">
    <property type="entry name" value="PROTEIN MEMO1"/>
    <property type="match status" value="1"/>
</dbReference>
<dbReference type="CDD" id="cd07361">
    <property type="entry name" value="MEMO_like"/>
    <property type="match status" value="1"/>
</dbReference>
<dbReference type="EMBL" id="AP024086">
    <property type="protein sequence ID" value="BCL61031.1"/>
    <property type="molecule type" value="Genomic_DNA"/>
</dbReference>
<comment type="similarity">
    <text evidence="1 2">Belongs to the MEMO1 family.</text>
</comment>
<evidence type="ECO:0000256" key="2">
    <source>
        <dbReference type="HAMAP-Rule" id="MF_00055"/>
    </source>
</evidence>
<dbReference type="Pfam" id="PF01875">
    <property type="entry name" value="Memo"/>
    <property type="match status" value="1"/>
</dbReference>
<name>A0A8D5FTC4_9BACT</name>
<dbReference type="InterPro" id="IPR002737">
    <property type="entry name" value="MEMO1_fam"/>
</dbReference>
<dbReference type="NCBIfam" id="TIGR04336">
    <property type="entry name" value="AmmeMemoSam_B"/>
    <property type="match status" value="1"/>
</dbReference>
<evidence type="ECO:0000256" key="1">
    <source>
        <dbReference type="ARBA" id="ARBA00006315"/>
    </source>
</evidence>
<organism evidence="3 4">
    <name type="scientific">Desulfomarina profundi</name>
    <dbReference type="NCBI Taxonomy" id="2772557"/>
    <lineage>
        <taxon>Bacteria</taxon>
        <taxon>Pseudomonadati</taxon>
        <taxon>Thermodesulfobacteriota</taxon>
        <taxon>Desulfobulbia</taxon>
        <taxon>Desulfobulbales</taxon>
        <taxon>Desulfobulbaceae</taxon>
        <taxon>Desulfomarina</taxon>
    </lineage>
</organism>
<dbReference type="KEGG" id="dbk:DGMP_17240"/>
<dbReference type="Proteomes" id="UP000826725">
    <property type="component" value="Chromosome"/>
</dbReference>